<dbReference type="PANTHER" id="PTHR11216:SF176">
    <property type="entry name" value="EPIDERMAL GROWTH FACTOR RECEPTOR PATHWAY SUBSTRATE CLONE 15, ISOFORM A"/>
    <property type="match status" value="1"/>
</dbReference>
<dbReference type="InterPro" id="IPR011992">
    <property type="entry name" value="EF-hand-dom_pair"/>
</dbReference>
<dbReference type="WBParaSite" id="Hba_17554">
    <property type="protein sequence ID" value="Hba_17554"/>
    <property type="gene ID" value="Hba_17554"/>
</dbReference>
<evidence type="ECO:0000259" key="2">
    <source>
        <dbReference type="PROSITE" id="PS50031"/>
    </source>
</evidence>
<dbReference type="Pfam" id="PF12763">
    <property type="entry name" value="EH"/>
    <property type="match status" value="2"/>
</dbReference>
<dbReference type="PANTHER" id="PTHR11216">
    <property type="entry name" value="EH DOMAIN"/>
    <property type="match status" value="1"/>
</dbReference>
<evidence type="ECO:0000313" key="5">
    <source>
        <dbReference type="WBParaSite" id="Hba_17554"/>
    </source>
</evidence>
<dbReference type="GO" id="GO:0005509">
    <property type="term" value="F:calcium ion binding"/>
    <property type="evidence" value="ECO:0007669"/>
    <property type="project" value="InterPro"/>
</dbReference>
<dbReference type="PROSITE" id="PS00018">
    <property type="entry name" value="EF_HAND_1"/>
    <property type="match status" value="2"/>
</dbReference>
<dbReference type="InterPro" id="IPR002048">
    <property type="entry name" value="EF_hand_dom"/>
</dbReference>
<reference evidence="5" key="1">
    <citation type="submission" date="2016-11" db="UniProtKB">
        <authorList>
            <consortium name="WormBaseParasite"/>
        </authorList>
    </citation>
    <scope>IDENTIFICATION</scope>
</reference>
<dbReference type="AlphaFoldDB" id="A0A1I7XIH8"/>
<feature type="domain" description="EF-hand" evidence="3">
    <location>
        <begin position="161"/>
        <end position="196"/>
    </location>
</feature>
<dbReference type="InterPro" id="IPR018247">
    <property type="entry name" value="EF_Hand_1_Ca_BS"/>
</dbReference>
<dbReference type="PROSITE" id="PS50031">
    <property type="entry name" value="EH"/>
    <property type="match status" value="2"/>
</dbReference>
<feature type="domain" description="EH" evidence="2">
    <location>
        <begin position="129"/>
        <end position="217"/>
    </location>
</feature>
<dbReference type="Gene3D" id="1.10.238.10">
    <property type="entry name" value="EF-hand"/>
    <property type="match status" value="2"/>
</dbReference>
<dbReference type="CDD" id="cd00052">
    <property type="entry name" value="EH"/>
    <property type="match status" value="2"/>
</dbReference>
<evidence type="ECO:0000256" key="1">
    <source>
        <dbReference type="ARBA" id="ARBA00022837"/>
    </source>
</evidence>
<sequence>MDDPITIAQPHYELYESFYKEINPSASSVISAGDAAAFLKKSNLSMQVLGQIWEFADYQKRGSLDKRGIFIAFKLVAAAQQGHPINSSSVFLPGLNPPSFASPTVTPLPQFNQNSAHSSLNQWAIDVADQVKYDSIFDSLCPVDGKLPGEKVRPVLLNSGLSPTSLAKIWELADQDKDGQLDRIEMTVALHLVYKTLQNDPIPFVLPPSLIHPSKAALSRRTSSLIAPPTCSAQNLTMSGSNEIILLSENHCYCSQPGTPVRSVSCSTPSSEEWFVDRLASASQFAACDTDSDGLVSGNDVKEVLLATGNILQIIFLHCICIIKLV</sequence>
<dbReference type="GO" id="GO:0045296">
    <property type="term" value="F:cadherin binding"/>
    <property type="evidence" value="ECO:0007669"/>
    <property type="project" value="TreeGrafter"/>
</dbReference>
<dbReference type="GO" id="GO:0016197">
    <property type="term" value="P:endosomal transport"/>
    <property type="evidence" value="ECO:0007669"/>
    <property type="project" value="TreeGrafter"/>
</dbReference>
<dbReference type="GO" id="GO:0006897">
    <property type="term" value="P:endocytosis"/>
    <property type="evidence" value="ECO:0007669"/>
    <property type="project" value="TreeGrafter"/>
</dbReference>
<keyword evidence="1" id="KW-0106">Calcium</keyword>
<dbReference type="PROSITE" id="PS50222">
    <property type="entry name" value="EF_HAND_2"/>
    <property type="match status" value="1"/>
</dbReference>
<proteinExistence type="predicted"/>
<organism evidence="4 5">
    <name type="scientific">Heterorhabditis bacteriophora</name>
    <name type="common">Entomopathogenic nematode worm</name>
    <dbReference type="NCBI Taxonomy" id="37862"/>
    <lineage>
        <taxon>Eukaryota</taxon>
        <taxon>Metazoa</taxon>
        <taxon>Ecdysozoa</taxon>
        <taxon>Nematoda</taxon>
        <taxon>Chromadorea</taxon>
        <taxon>Rhabditida</taxon>
        <taxon>Rhabditina</taxon>
        <taxon>Rhabditomorpha</taxon>
        <taxon>Strongyloidea</taxon>
        <taxon>Heterorhabditidae</taxon>
        <taxon>Heterorhabditis</taxon>
    </lineage>
</organism>
<dbReference type="SMART" id="SM00027">
    <property type="entry name" value="EH"/>
    <property type="match status" value="2"/>
</dbReference>
<protein>
    <submittedName>
        <fullName evidence="5">Epidermal growth factor receptor substrate 15-like 1</fullName>
    </submittedName>
</protein>
<keyword evidence="4" id="KW-1185">Reference proteome</keyword>
<feature type="domain" description="EH" evidence="2">
    <location>
        <begin position="11"/>
        <end position="107"/>
    </location>
</feature>
<dbReference type="GO" id="GO:0030132">
    <property type="term" value="C:clathrin coat of coated pit"/>
    <property type="evidence" value="ECO:0007669"/>
    <property type="project" value="TreeGrafter"/>
</dbReference>
<accession>A0A1I7XIH8</accession>
<dbReference type="FunFam" id="1.10.238.10:FF:000271">
    <property type="entry name" value="Epidermal growth factor receptor substrate 15 homolog"/>
    <property type="match status" value="1"/>
</dbReference>
<evidence type="ECO:0000313" key="4">
    <source>
        <dbReference type="Proteomes" id="UP000095283"/>
    </source>
</evidence>
<name>A0A1I7XIH8_HETBA</name>
<dbReference type="Proteomes" id="UP000095283">
    <property type="component" value="Unplaced"/>
</dbReference>
<dbReference type="InterPro" id="IPR000261">
    <property type="entry name" value="EH_dom"/>
</dbReference>
<evidence type="ECO:0000259" key="3">
    <source>
        <dbReference type="PROSITE" id="PS50222"/>
    </source>
</evidence>
<dbReference type="SUPFAM" id="SSF47473">
    <property type="entry name" value="EF-hand"/>
    <property type="match status" value="2"/>
</dbReference>